<dbReference type="Pfam" id="PF05193">
    <property type="entry name" value="Peptidase_M16_C"/>
    <property type="match status" value="2"/>
</dbReference>
<dbReference type="InterPro" id="IPR050626">
    <property type="entry name" value="Peptidase_M16"/>
</dbReference>
<dbReference type="GO" id="GO:0006508">
    <property type="term" value="P:proteolysis"/>
    <property type="evidence" value="ECO:0007669"/>
    <property type="project" value="UniProtKB-KW"/>
</dbReference>
<dbReference type="InterPro" id="IPR011765">
    <property type="entry name" value="Pept_M16_N"/>
</dbReference>
<dbReference type="EMBL" id="JACHOR010000004">
    <property type="protein sequence ID" value="MBB5746961.1"/>
    <property type="molecule type" value="Genomic_DNA"/>
</dbReference>
<reference evidence="12 13" key="1">
    <citation type="submission" date="2020-08" db="EMBL/GenBank/DDBJ databases">
        <title>Genomic Encyclopedia of Type Strains, Phase IV (KMG-IV): sequencing the most valuable type-strain genomes for metagenomic binning, comparative biology and taxonomic classification.</title>
        <authorList>
            <person name="Goeker M."/>
        </authorList>
    </citation>
    <scope>NUCLEOTIDE SEQUENCE [LARGE SCALE GENOMIC DNA]</scope>
    <source>
        <strain evidence="12 13">DSM 4737</strain>
    </source>
</reference>
<evidence type="ECO:0000256" key="9">
    <source>
        <dbReference type="SAM" id="SignalP"/>
    </source>
</evidence>
<accession>A0A7W9CK54</accession>
<evidence type="ECO:0000256" key="8">
    <source>
        <dbReference type="RuleBase" id="RU004447"/>
    </source>
</evidence>
<evidence type="ECO:0000259" key="11">
    <source>
        <dbReference type="Pfam" id="PF05193"/>
    </source>
</evidence>
<evidence type="ECO:0000256" key="6">
    <source>
        <dbReference type="ARBA" id="ARBA00022833"/>
    </source>
</evidence>
<dbReference type="InterPro" id="IPR011249">
    <property type="entry name" value="Metalloenz_LuxS/M16"/>
</dbReference>
<evidence type="ECO:0000256" key="5">
    <source>
        <dbReference type="ARBA" id="ARBA00022801"/>
    </source>
</evidence>
<feature type="signal peptide" evidence="9">
    <location>
        <begin position="1"/>
        <end position="21"/>
    </location>
</feature>
<dbReference type="AlphaFoldDB" id="A0A7W9CK54"/>
<comment type="similarity">
    <text evidence="2 8">Belongs to the peptidase M16 family.</text>
</comment>
<evidence type="ECO:0000256" key="7">
    <source>
        <dbReference type="ARBA" id="ARBA00023049"/>
    </source>
</evidence>
<dbReference type="PROSITE" id="PS00143">
    <property type="entry name" value="INSULINASE"/>
    <property type="match status" value="1"/>
</dbReference>
<dbReference type="InterPro" id="IPR001431">
    <property type="entry name" value="Pept_M16_Zn_BS"/>
</dbReference>
<dbReference type="Proteomes" id="UP000545037">
    <property type="component" value="Unassembled WGS sequence"/>
</dbReference>
<keyword evidence="6" id="KW-0862">Zinc</keyword>
<comment type="cofactor">
    <cofactor evidence="1">
        <name>Zn(2+)</name>
        <dbReference type="ChEBI" id="CHEBI:29105"/>
    </cofactor>
</comment>
<dbReference type="PANTHER" id="PTHR43690">
    <property type="entry name" value="NARDILYSIN"/>
    <property type="match status" value="1"/>
</dbReference>
<keyword evidence="4" id="KW-0479">Metal-binding</keyword>
<dbReference type="RefSeq" id="WP_183213920.1">
    <property type="nucleotide sequence ID" value="NZ_JACHOR010000004.1"/>
</dbReference>
<dbReference type="InterPro" id="IPR007863">
    <property type="entry name" value="Peptidase_M16_C"/>
</dbReference>
<evidence type="ECO:0000256" key="2">
    <source>
        <dbReference type="ARBA" id="ARBA00007261"/>
    </source>
</evidence>
<keyword evidence="5 12" id="KW-0378">Hydrolase</keyword>
<feature type="domain" description="Peptidase M16 C-terminal" evidence="11">
    <location>
        <begin position="709"/>
        <end position="885"/>
    </location>
</feature>
<keyword evidence="7" id="KW-0482">Metalloprotease</keyword>
<evidence type="ECO:0000313" key="13">
    <source>
        <dbReference type="Proteomes" id="UP000545037"/>
    </source>
</evidence>
<dbReference type="Pfam" id="PF00675">
    <property type="entry name" value="Peptidase_M16"/>
    <property type="match status" value="1"/>
</dbReference>
<evidence type="ECO:0000259" key="10">
    <source>
        <dbReference type="Pfam" id="PF00675"/>
    </source>
</evidence>
<comment type="caution">
    <text evidence="12">The sequence shown here is derived from an EMBL/GenBank/DDBJ whole genome shotgun (WGS) entry which is preliminary data.</text>
</comment>
<keyword evidence="3 12" id="KW-0645">Protease</keyword>
<gene>
    <name evidence="12" type="ORF">GGR13_002568</name>
</gene>
<feature type="domain" description="Peptidase M16 N-terminal" evidence="10">
    <location>
        <begin position="72"/>
        <end position="189"/>
    </location>
</feature>
<keyword evidence="13" id="KW-1185">Reference proteome</keyword>
<organism evidence="12 13">
    <name type="scientific">Brevundimonas variabilis</name>
    <dbReference type="NCBI Taxonomy" id="74312"/>
    <lineage>
        <taxon>Bacteria</taxon>
        <taxon>Pseudomonadati</taxon>
        <taxon>Pseudomonadota</taxon>
        <taxon>Alphaproteobacteria</taxon>
        <taxon>Caulobacterales</taxon>
        <taxon>Caulobacteraceae</taxon>
        <taxon>Brevundimonas</taxon>
    </lineage>
</organism>
<name>A0A7W9CK54_9CAUL</name>
<proteinExistence type="inferred from homology"/>
<feature type="domain" description="Peptidase M16 C-terminal" evidence="11">
    <location>
        <begin position="233"/>
        <end position="321"/>
    </location>
</feature>
<evidence type="ECO:0000256" key="4">
    <source>
        <dbReference type="ARBA" id="ARBA00022723"/>
    </source>
</evidence>
<dbReference type="GO" id="GO:0046872">
    <property type="term" value="F:metal ion binding"/>
    <property type="evidence" value="ECO:0007669"/>
    <property type="project" value="UniProtKB-KW"/>
</dbReference>
<keyword evidence="9" id="KW-0732">Signal</keyword>
<evidence type="ECO:0000256" key="1">
    <source>
        <dbReference type="ARBA" id="ARBA00001947"/>
    </source>
</evidence>
<dbReference type="Gene3D" id="3.30.830.10">
    <property type="entry name" value="Metalloenzyme, LuxS/M16 peptidase-like"/>
    <property type="match status" value="4"/>
</dbReference>
<dbReference type="GO" id="GO:0004222">
    <property type="term" value="F:metalloendopeptidase activity"/>
    <property type="evidence" value="ECO:0007669"/>
    <property type="project" value="InterPro"/>
</dbReference>
<evidence type="ECO:0000256" key="3">
    <source>
        <dbReference type="ARBA" id="ARBA00022670"/>
    </source>
</evidence>
<sequence>MRSFRRLLLVAVSGVAVIAGAGLPAVALAQAPAASASVDGQPTDPWGQTLSDIPADASVRFGVLPNGMKYAIMRNATPPSQAALRLRFDAGSLSETDSQKGLAHFLEHMAFNGSNNIPEGEMTRRLERLGLSFGGDTNAFTSFDQTAYTLNLPNTTDEVVETSLFVLRETASELLFDATAVDAERGVIVGEERTRDVPGLRAAKAQFGFLAPGQRLADRFPIGDLNIIRTAPRDEFVDFYRKYYRPERATMIAVGDFDIDKMEAQIKAAFSNWDNPAPDGPEPVLGEVQPRQTETRIFQEPGVQSSTQIFWTKPYVNAPDTSAERAKGWVRTLGMAVLNRRFSELARAENPPFLGAGGGYEDLVNSLEGGNLTVVYNPGEWKRALETAEQEQRRLVQYGVTQAELDREITELRTGLTAAVASAATRQTPALAGALLNAANANDVFSTPATDLQIFEAAVAGLTVETVNAAVRDAFTGNGPLAFVSTPVPIEGGEAAITAALEASRQVPVAAPVVAATMEWPYTSFGTPTQPSGQTEIADLGTTLVTFPNGVKLTVKPTTFTDEQILVTVRAGNGQLGLPTDRPVPTYASSAYSEGGLGKLTRSQLEQVLAGDVVGASFGVGADTYSLGGTTRPEDFDLQMQLLAAYFTDPAWRPEPFALVKSSLPTQLDQVRATPGGAFALASAGLLSSGDRRFGLPSNEEIAAAELSDLRQVVTSSVSQGPIEIIIVGDVTVDAAIKAVGETFGALPARSAAPAPSAEGLRRVFPAPTSEPVEIKHNGIATQALGYVAWPTLDSIGDRKEARTVGLLARVLQLRVTDEIREKQGAAYSPGASATSSTVFPDYGYVFVQAEVPPEALTGLFETVDSVATGLRDTPIEADELNRARLSAVEGLRRSQNQNGYWLGNLTGVHDKPEEIEAIRTAISDLEAVTPADIQRVAQAYLKPDAAWRARVTSANAAPAQ</sequence>
<dbReference type="PANTHER" id="PTHR43690:SF17">
    <property type="entry name" value="PROTEIN YHJJ"/>
    <property type="match status" value="1"/>
</dbReference>
<dbReference type="EC" id="3.4.24.-" evidence="12"/>
<dbReference type="SUPFAM" id="SSF63411">
    <property type="entry name" value="LuxS/MPP-like metallohydrolase"/>
    <property type="match status" value="4"/>
</dbReference>
<evidence type="ECO:0000313" key="12">
    <source>
        <dbReference type="EMBL" id="MBB5746961.1"/>
    </source>
</evidence>
<feature type="chain" id="PRO_5030668080" evidence="9">
    <location>
        <begin position="22"/>
        <end position="961"/>
    </location>
</feature>
<protein>
    <submittedName>
        <fullName evidence="12">Zinc protease</fullName>
        <ecNumber evidence="12">3.4.24.-</ecNumber>
    </submittedName>
</protein>